<feature type="transmembrane region" description="Helical" evidence="1">
    <location>
        <begin position="6"/>
        <end position="28"/>
    </location>
</feature>
<dbReference type="AlphaFoldDB" id="A0A158KWH2"/>
<keyword evidence="1" id="KW-0812">Transmembrane</keyword>
<dbReference type="Proteomes" id="UP000054925">
    <property type="component" value="Unassembled WGS sequence"/>
</dbReference>
<name>A0A158KWH2_9BURK</name>
<dbReference type="EMBL" id="FCOL02000173">
    <property type="protein sequence ID" value="SAL85454.1"/>
    <property type="molecule type" value="Genomic_DNA"/>
</dbReference>
<sequence>MTILSTSGRLFGRVVAFSLLAALDILFFKSDKKKIRKNNAAARRLHEQIV</sequence>
<gene>
    <name evidence="2" type="ORF">AWB67_06947</name>
</gene>
<proteinExistence type="predicted"/>
<evidence type="ECO:0000313" key="3">
    <source>
        <dbReference type="Proteomes" id="UP000054925"/>
    </source>
</evidence>
<keyword evidence="3" id="KW-1185">Reference proteome</keyword>
<dbReference type="RefSeq" id="WP_159965092.1">
    <property type="nucleotide sequence ID" value="NZ_FCOL02000173.1"/>
</dbReference>
<reference evidence="2" key="1">
    <citation type="submission" date="2016-01" db="EMBL/GenBank/DDBJ databases">
        <authorList>
            <person name="Peeters C."/>
        </authorList>
    </citation>
    <scope>NUCLEOTIDE SEQUENCE [LARGE SCALE GENOMIC DNA]</scope>
    <source>
        <strain evidence="2">LMG 22937</strain>
    </source>
</reference>
<protein>
    <submittedName>
        <fullName evidence="2">Uncharacterized protein</fullName>
    </submittedName>
</protein>
<keyword evidence="1" id="KW-1133">Transmembrane helix</keyword>
<organism evidence="2 3">
    <name type="scientific">Caballeronia terrestris</name>
    <dbReference type="NCBI Taxonomy" id="1226301"/>
    <lineage>
        <taxon>Bacteria</taxon>
        <taxon>Pseudomonadati</taxon>
        <taxon>Pseudomonadota</taxon>
        <taxon>Betaproteobacteria</taxon>
        <taxon>Burkholderiales</taxon>
        <taxon>Burkholderiaceae</taxon>
        <taxon>Caballeronia</taxon>
    </lineage>
</organism>
<evidence type="ECO:0000313" key="2">
    <source>
        <dbReference type="EMBL" id="SAL85454.1"/>
    </source>
</evidence>
<evidence type="ECO:0000256" key="1">
    <source>
        <dbReference type="SAM" id="Phobius"/>
    </source>
</evidence>
<accession>A0A158KWH2</accession>
<keyword evidence="1" id="KW-0472">Membrane</keyword>
<comment type="caution">
    <text evidence="2">The sequence shown here is derived from an EMBL/GenBank/DDBJ whole genome shotgun (WGS) entry which is preliminary data.</text>
</comment>